<evidence type="ECO:0000313" key="3">
    <source>
        <dbReference type="Proteomes" id="UP001162164"/>
    </source>
</evidence>
<sequence length="26" mass="2954">MDKDLGLDPQSRLNEPLADHVRMGMD</sequence>
<evidence type="ECO:0000313" key="2">
    <source>
        <dbReference type="EMBL" id="KAJ8973118.1"/>
    </source>
</evidence>
<proteinExistence type="predicted"/>
<accession>A0ABQ9J5V0</accession>
<feature type="region of interest" description="Disordered" evidence="1">
    <location>
        <begin position="1"/>
        <end position="26"/>
    </location>
</feature>
<dbReference type="Proteomes" id="UP001162164">
    <property type="component" value="Unassembled WGS sequence"/>
</dbReference>
<organism evidence="2 3">
    <name type="scientific">Molorchus minor</name>
    <dbReference type="NCBI Taxonomy" id="1323400"/>
    <lineage>
        <taxon>Eukaryota</taxon>
        <taxon>Metazoa</taxon>
        <taxon>Ecdysozoa</taxon>
        <taxon>Arthropoda</taxon>
        <taxon>Hexapoda</taxon>
        <taxon>Insecta</taxon>
        <taxon>Pterygota</taxon>
        <taxon>Neoptera</taxon>
        <taxon>Endopterygota</taxon>
        <taxon>Coleoptera</taxon>
        <taxon>Polyphaga</taxon>
        <taxon>Cucujiformia</taxon>
        <taxon>Chrysomeloidea</taxon>
        <taxon>Cerambycidae</taxon>
        <taxon>Lamiinae</taxon>
        <taxon>Monochamini</taxon>
        <taxon>Molorchus</taxon>
    </lineage>
</organism>
<comment type="caution">
    <text evidence="2">The sequence shown here is derived from an EMBL/GenBank/DDBJ whole genome shotgun (WGS) entry which is preliminary data.</text>
</comment>
<feature type="compositionally biased region" description="Basic and acidic residues" evidence="1">
    <location>
        <begin position="17"/>
        <end position="26"/>
    </location>
</feature>
<evidence type="ECO:0000256" key="1">
    <source>
        <dbReference type="SAM" id="MobiDB-lite"/>
    </source>
</evidence>
<name>A0ABQ9J5V0_9CUCU</name>
<gene>
    <name evidence="2" type="ORF">NQ317_011046</name>
</gene>
<protein>
    <submittedName>
        <fullName evidence="2">Uncharacterized protein</fullName>
    </submittedName>
</protein>
<keyword evidence="3" id="KW-1185">Reference proteome</keyword>
<reference evidence="2" key="1">
    <citation type="journal article" date="2023" name="Insect Mol. Biol.">
        <title>Genome sequencing provides insights into the evolution of gene families encoding plant cell wall-degrading enzymes in longhorned beetles.</title>
        <authorList>
            <person name="Shin N.R."/>
            <person name="Okamura Y."/>
            <person name="Kirsch R."/>
            <person name="Pauchet Y."/>
        </authorList>
    </citation>
    <scope>NUCLEOTIDE SEQUENCE</scope>
    <source>
        <strain evidence="2">MMC_N1</strain>
    </source>
</reference>
<dbReference type="EMBL" id="JAPWTJ010001237">
    <property type="protein sequence ID" value="KAJ8973118.1"/>
    <property type="molecule type" value="Genomic_DNA"/>
</dbReference>